<comment type="caution">
    <text evidence="1">The sequence shown here is derived from an EMBL/GenBank/DDBJ whole genome shotgun (WGS) entry which is preliminary data.</text>
</comment>
<evidence type="ECO:0000313" key="1">
    <source>
        <dbReference type="EMBL" id="PFH37438.1"/>
    </source>
</evidence>
<sequence length="1064" mass="116200">MFARSLCSAPRSCPSCEVPLKKVLNGYTGMMIAVPGEAVYEAAMSAKRVNPSLEVFSFTLRVDWGYNWVEATASFEYVPFQPYFSVVDGTVWKVKNDEKRFSFTIGAYACASYAKTTKWILQSDDDPRPAEELLEIVENPRDTQFTVSLSPQSLIPGGKYFITLEVSYVEAPTYKGSTTVEIDVEGPRYPVAHLQMPDFVEACDAMVIDGSSSRSGAPDGEIETIWQCLSGCSDAVNDLLRRQENRLMFTVDPDLVFALAKALREADTGNSTFLLQIQLTVTNSYRVTSTATSSTRIAAHLKPPEISTLTPARDVISHKEPYAMNLEGTFCPVASTGTNLRLDIRWTIRSSQDTRDVSQLLELSDNGLSGRFPAYSLKPAATYDVNVAVAYLDDPRVKSYASFFLEVRQAPGSPPEIRLKYPKLARNCESITLDATGTTSSASEPALVARWKCATEDCPEEFAQIIAAERSLALVIPDDVVYKAMQKLQSDPASPESITVTVSLEVEDRDMRASTEVEIEWSVSPDRKPFKLHELVQVSPDQPPLWAATKPDVLIRGLAYEFTARAFYQATPNLSNSVTFRVVTDAAGTLAPSLSLTGSPTSVLSACEGFSVASAASSGIPDDKTLDTYWLCLDPECPADYLQFLKGQSDAAELLVPASMVYTLSRENRQRHPEANTFLHTIGVIVINSDRRHATGSVHMEIENFPTPPSMQPAGPLDFHIKSTESVTMAVAPTYCVHADDATFMWEISSDFENRPSSELLTRSPDGHRATVNAGKLLDGVTYTVTVSLTYGDLPSSASLPFEINVAPPENPRAEPTAAVTGPSGIQGTCESFELSGANSQAHTADGMLLPSWNCLGQCPSTFVKAARAAKELTLTMSAATVYQAVKEYKERNPIVTTFEVEFELTVTDSQQKAARGTTTVTLQSSPDPPVLRATSNQALQTGTHETVILSAEVEYCEHARTDISSGLLIEWRSTSTDPRPFEDLFALSNDQLTATAEPLSLNAGTEYSFKLTVAYEGDTKKSQRLEYTVQVQRESLFLNFVVDALSAPQNTSPTITEDGGSQQ</sequence>
<dbReference type="VEuPathDB" id="ToxoDB:BESB_038960"/>
<protein>
    <recommendedName>
        <fullName evidence="3">PKD/REJ-like domain-containing protein</fullName>
    </recommendedName>
</protein>
<name>A0A2A9MG00_BESBE</name>
<evidence type="ECO:0000313" key="2">
    <source>
        <dbReference type="Proteomes" id="UP000224006"/>
    </source>
</evidence>
<dbReference type="GeneID" id="40308877"/>
<gene>
    <name evidence="1" type="ORF">BESB_038960</name>
</gene>
<proteinExistence type="predicted"/>
<dbReference type="KEGG" id="bbes:BESB_038960"/>
<dbReference type="OrthoDB" id="332815at2759"/>
<accession>A0A2A9MG00</accession>
<dbReference type="EMBL" id="NWUJ01000002">
    <property type="protein sequence ID" value="PFH37438.1"/>
    <property type="molecule type" value="Genomic_DNA"/>
</dbReference>
<reference evidence="1 2" key="1">
    <citation type="submission" date="2017-09" db="EMBL/GenBank/DDBJ databases">
        <title>Genome sequencing of Besnoitia besnoiti strain Bb-Ger1.</title>
        <authorList>
            <person name="Schares G."/>
            <person name="Venepally P."/>
            <person name="Lorenzi H.A."/>
        </authorList>
    </citation>
    <scope>NUCLEOTIDE SEQUENCE [LARGE SCALE GENOMIC DNA]</scope>
    <source>
        <strain evidence="1 2">Bb-Ger1</strain>
    </source>
</reference>
<dbReference type="RefSeq" id="XP_029221447.1">
    <property type="nucleotide sequence ID" value="XM_029362482.1"/>
</dbReference>
<dbReference type="AlphaFoldDB" id="A0A2A9MG00"/>
<organism evidence="1 2">
    <name type="scientific">Besnoitia besnoiti</name>
    <name type="common">Apicomplexan protozoan</name>
    <dbReference type="NCBI Taxonomy" id="94643"/>
    <lineage>
        <taxon>Eukaryota</taxon>
        <taxon>Sar</taxon>
        <taxon>Alveolata</taxon>
        <taxon>Apicomplexa</taxon>
        <taxon>Conoidasida</taxon>
        <taxon>Coccidia</taxon>
        <taxon>Eucoccidiorida</taxon>
        <taxon>Eimeriorina</taxon>
        <taxon>Sarcocystidae</taxon>
        <taxon>Besnoitia</taxon>
    </lineage>
</organism>
<keyword evidence="2" id="KW-1185">Reference proteome</keyword>
<evidence type="ECO:0008006" key="3">
    <source>
        <dbReference type="Google" id="ProtNLM"/>
    </source>
</evidence>
<dbReference type="Proteomes" id="UP000224006">
    <property type="component" value="Chromosome II"/>
</dbReference>